<comment type="caution">
    <text evidence="2">The sequence shown here is derived from an EMBL/GenBank/DDBJ whole genome shotgun (WGS) entry which is preliminary data.</text>
</comment>
<evidence type="ECO:0000256" key="1">
    <source>
        <dbReference type="SAM" id="MobiDB-lite"/>
    </source>
</evidence>
<evidence type="ECO:0000313" key="3">
    <source>
        <dbReference type="Proteomes" id="UP001341840"/>
    </source>
</evidence>
<dbReference type="EMBL" id="JASCZI010060774">
    <property type="protein sequence ID" value="MED6135910.1"/>
    <property type="molecule type" value="Genomic_DNA"/>
</dbReference>
<reference evidence="2 3" key="1">
    <citation type="journal article" date="2023" name="Plants (Basel)">
        <title>Bridging the Gap: Combining Genomics and Transcriptomics Approaches to Understand Stylosanthes scabra, an Orphan Legume from the Brazilian Caatinga.</title>
        <authorList>
            <person name="Ferreira-Neto J.R.C."/>
            <person name="da Silva M.D."/>
            <person name="Binneck E."/>
            <person name="de Melo N.F."/>
            <person name="da Silva R.H."/>
            <person name="de Melo A.L.T.M."/>
            <person name="Pandolfi V."/>
            <person name="Bustamante F.O."/>
            <person name="Brasileiro-Vidal A.C."/>
            <person name="Benko-Iseppon A.M."/>
        </authorList>
    </citation>
    <scope>NUCLEOTIDE SEQUENCE [LARGE SCALE GENOMIC DNA]</scope>
    <source>
        <tissue evidence="2">Leaves</tissue>
    </source>
</reference>
<keyword evidence="3" id="KW-1185">Reference proteome</keyword>
<feature type="region of interest" description="Disordered" evidence="1">
    <location>
        <begin position="1"/>
        <end position="29"/>
    </location>
</feature>
<name>A0ABU6SHM8_9FABA</name>
<sequence>MLHDMYKSSNVNNDNKFHGASPSHEFEEPNEDAKGFYRLLKDAEQKLYPGCDKFTKLSCVVRLFQMKCLNGWSDVSFDSLLRLLSEILPVGNVLPKSVYEEKKL</sequence>
<gene>
    <name evidence="2" type="ORF">PIB30_118014</name>
</gene>
<evidence type="ECO:0000313" key="2">
    <source>
        <dbReference type="EMBL" id="MED6135910.1"/>
    </source>
</evidence>
<accession>A0ABU6SHM8</accession>
<protein>
    <submittedName>
        <fullName evidence="2">Uncharacterized protein</fullName>
    </submittedName>
</protein>
<organism evidence="2 3">
    <name type="scientific">Stylosanthes scabra</name>
    <dbReference type="NCBI Taxonomy" id="79078"/>
    <lineage>
        <taxon>Eukaryota</taxon>
        <taxon>Viridiplantae</taxon>
        <taxon>Streptophyta</taxon>
        <taxon>Embryophyta</taxon>
        <taxon>Tracheophyta</taxon>
        <taxon>Spermatophyta</taxon>
        <taxon>Magnoliopsida</taxon>
        <taxon>eudicotyledons</taxon>
        <taxon>Gunneridae</taxon>
        <taxon>Pentapetalae</taxon>
        <taxon>rosids</taxon>
        <taxon>fabids</taxon>
        <taxon>Fabales</taxon>
        <taxon>Fabaceae</taxon>
        <taxon>Papilionoideae</taxon>
        <taxon>50 kb inversion clade</taxon>
        <taxon>dalbergioids sensu lato</taxon>
        <taxon>Dalbergieae</taxon>
        <taxon>Pterocarpus clade</taxon>
        <taxon>Stylosanthes</taxon>
    </lineage>
</organism>
<proteinExistence type="predicted"/>
<dbReference type="Proteomes" id="UP001341840">
    <property type="component" value="Unassembled WGS sequence"/>
</dbReference>